<name>A0ABS6CIN3_9ACTN</name>
<comment type="caution">
    <text evidence="1">The sequence shown here is derived from an EMBL/GenBank/DDBJ whole genome shotgun (WGS) entry which is preliminary data.</text>
</comment>
<dbReference type="EMBL" id="JAHLEM010000255">
    <property type="protein sequence ID" value="MBU3866773.1"/>
    <property type="molecule type" value="Genomic_DNA"/>
</dbReference>
<dbReference type="Pfam" id="PF19459">
    <property type="entry name" value="DUF5996"/>
    <property type="match status" value="1"/>
</dbReference>
<protein>
    <recommendedName>
        <fullName evidence="3">Ava_C0101 and related proteins</fullName>
    </recommendedName>
</protein>
<keyword evidence="2" id="KW-1185">Reference proteome</keyword>
<organism evidence="1 2">
    <name type="scientific">Streptomyces niphimycinicus</name>
    <dbReference type="NCBI Taxonomy" id="2842201"/>
    <lineage>
        <taxon>Bacteria</taxon>
        <taxon>Bacillati</taxon>
        <taxon>Actinomycetota</taxon>
        <taxon>Actinomycetes</taxon>
        <taxon>Kitasatosporales</taxon>
        <taxon>Streptomycetaceae</taxon>
        <taxon>Streptomyces</taxon>
    </lineage>
</organism>
<evidence type="ECO:0008006" key="3">
    <source>
        <dbReference type="Google" id="ProtNLM"/>
    </source>
</evidence>
<accession>A0ABS6CIN3</accession>
<dbReference type="RefSeq" id="WP_216343781.1">
    <property type="nucleotide sequence ID" value="NZ_JAHLEM010000255.1"/>
</dbReference>
<dbReference type="Proteomes" id="UP000720508">
    <property type="component" value="Unassembled WGS sequence"/>
</dbReference>
<dbReference type="InterPro" id="IPR046038">
    <property type="entry name" value="DUF5996"/>
</dbReference>
<evidence type="ECO:0000313" key="2">
    <source>
        <dbReference type="Proteomes" id="UP000720508"/>
    </source>
</evidence>
<reference evidence="1 2" key="1">
    <citation type="submission" date="2021-06" db="EMBL/GenBank/DDBJ databases">
        <authorList>
            <person name="Pan X."/>
        </authorList>
    </citation>
    <scope>NUCLEOTIDE SEQUENCE [LARGE SCALE GENOMIC DNA]</scope>
    <source>
        <strain evidence="1 2">4503</strain>
    </source>
</reference>
<proteinExistence type="predicted"/>
<sequence>MAKHMTQQAGAWPRLRLEDWAEARDTLHMWTQIVGKIRLDHAPPANQWWQVTLYVTPRGLSTSTMPYRTGAFDIEFDFVDQRLGIRVSDGSRRELVLESKPVSQFYSEIMGVLGELGIQTRMYPRPNEVPVSIPFPEDHRHAVYDPHATRLFWSQLLSAQRVFGEFRSHFVGKASPVHFFWGAMDLAVTRFSGRTAPPHPPGGVPNLPDRVTQEAYSVELSSCGFWPGGGEEGGFYSYAYPEPAGFADQPVQPATASYRRDVGEFVLPYEAVATAADPDRTLSEFLHSTYEAAAELADWDRAVLEADPRHWEHRTS</sequence>
<evidence type="ECO:0000313" key="1">
    <source>
        <dbReference type="EMBL" id="MBU3866773.1"/>
    </source>
</evidence>
<gene>
    <name evidence="1" type="ORF">KN815_22720</name>
</gene>